<accession>A0A9P1G625</accession>
<keyword evidence="3" id="KW-0732">Signal</keyword>
<dbReference type="Proteomes" id="UP001152797">
    <property type="component" value="Unassembled WGS sequence"/>
</dbReference>
<keyword evidence="2" id="KW-1133">Transmembrane helix</keyword>
<feature type="chain" id="PRO_5043272706" evidence="3">
    <location>
        <begin position="24"/>
        <end position="689"/>
    </location>
</feature>
<dbReference type="AlphaFoldDB" id="A0A9P1G625"/>
<evidence type="ECO:0000313" key="4">
    <source>
        <dbReference type="EMBL" id="CAI3999170.1"/>
    </source>
</evidence>
<gene>
    <name evidence="4" type="ORF">C1SCF055_LOCUS25410</name>
</gene>
<proteinExistence type="predicted"/>
<reference evidence="4" key="1">
    <citation type="submission" date="2022-10" db="EMBL/GenBank/DDBJ databases">
        <authorList>
            <person name="Chen Y."/>
            <person name="Dougan E. K."/>
            <person name="Chan C."/>
            <person name="Rhodes N."/>
            <person name="Thang M."/>
        </authorList>
    </citation>
    <scope>NUCLEOTIDE SEQUENCE</scope>
</reference>
<feature type="signal peptide" evidence="3">
    <location>
        <begin position="1"/>
        <end position="23"/>
    </location>
</feature>
<keyword evidence="2" id="KW-0812">Transmembrane</keyword>
<evidence type="ECO:0000256" key="2">
    <source>
        <dbReference type="SAM" id="Phobius"/>
    </source>
</evidence>
<name>A0A9P1G625_9DINO</name>
<reference evidence="5 6" key="2">
    <citation type="submission" date="2024-05" db="EMBL/GenBank/DDBJ databases">
        <authorList>
            <person name="Chen Y."/>
            <person name="Shah S."/>
            <person name="Dougan E. K."/>
            <person name="Thang M."/>
            <person name="Chan C."/>
        </authorList>
    </citation>
    <scope>NUCLEOTIDE SEQUENCE [LARGE SCALE GENOMIC DNA]</scope>
</reference>
<feature type="region of interest" description="Disordered" evidence="1">
    <location>
        <begin position="527"/>
        <end position="552"/>
    </location>
</feature>
<protein>
    <submittedName>
        <fullName evidence="4">Uncharacterized protein</fullName>
    </submittedName>
</protein>
<dbReference type="EMBL" id="CAMXCT020002591">
    <property type="protein sequence ID" value="CAL1152545.1"/>
    <property type="molecule type" value="Genomic_DNA"/>
</dbReference>
<dbReference type="EMBL" id="CAMXCT030002591">
    <property type="protein sequence ID" value="CAL4786482.1"/>
    <property type="molecule type" value="Genomic_DNA"/>
</dbReference>
<organism evidence="4">
    <name type="scientific">Cladocopium goreaui</name>
    <dbReference type="NCBI Taxonomy" id="2562237"/>
    <lineage>
        <taxon>Eukaryota</taxon>
        <taxon>Sar</taxon>
        <taxon>Alveolata</taxon>
        <taxon>Dinophyceae</taxon>
        <taxon>Suessiales</taxon>
        <taxon>Symbiodiniaceae</taxon>
        <taxon>Cladocopium</taxon>
    </lineage>
</organism>
<comment type="caution">
    <text evidence="4">The sequence shown here is derived from an EMBL/GenBank/DDBJ whole genome shotgun (WGS) entry which is preliminary data.</text>
</comment>
<dbReference type="EMBL" id="CAMXCT010002591">
    <property type="protein sequence ID" value="CAI3999170.1"/>
    <property type="molecule type" value="Genomic_DNA"/>
</dbReference>
<evidence type="ECO:0000313" key="6">
    <source>
        <dbReference type="Proteomes" id="UP001152797"/>
    </source>
</evidence>
<evidence type="ECO:0000256" key="1">
    <source>
        <dbReference type="SAM" id="MobiDB-lite"/>
    </source>
</evidence>
<keyword evidence="6" id="KW-1185">Reference proteome</keyword>
<feature type="transmembrane region" description="Helical" evidence="2">
    <location>
        <begin position="631"/>
        <end position="649"/>
    </location>
</feature>
<keyword evidence="2" id="KW-0472">Membrane</keyword>
<evidence type="ECO:0000256" key="3">
    <source>
        <dbReference type="SAM" id="SignalP"/>
    </source>
</evidence>
<sequence>MASCAALTLALQCLVYLVPSIGAEDGLIHDGKEAAPAAPAAPYDCQSLSQASAAARQWCCTHEGIACTTQGPTEFNCTGDVASAFSEEKRLWCCSHEKVGCLNTSDLNSTTVREKVEVAENSSNTSVANQTEAYDCTTASNASKAWSSAQMTWCCQHGACGNESTFNCSDAGEWSELKKSWCCQHFGLTCPDQKVASAVNNTGSDNQSVSNDSVHDNAATMVVDAMVVAAEENEANRTQGNSGTSVLSDHKDAYDCVTGASNWTLEWTNEQAIWCCKFRNVSCNAGHPLPMSQPFDCTGSTEDWSLSKQQWCCDTHQLGCTTSVTSATSTTQGAAVADQFDCDKEGYWSRSRQAWCCESKKIGCYSCTGDAEKWSIPEKLWCCEHQPSRACDEPSNQFQCNLEDAERWSEEERAWCCKTKNQGCDPDCDLDSFPLWTGSQQIWCCKMKGLGCPAQQTSSALFDCFEDDTEGWSQLKSHWCCSHAKRGCPMFDCEDGYSNWRLGFSEAKKAWCCEHYGMACERSSSSSSSEASDHHESFSQEGPFSESHDCDGDPQEWSSSKLQWCCLVEHRGCLSDLQKELEETYDCSDVIRSSVWPPEKTAWCCFEKGVACEVESFTVQRPPPEQSEDDSSLYFVLLLLVVIVIISYYRAKGGHSRRSFSFGPSPSGTTYGRGVYSALGSRYTPPSLP</sequence>
<evidence type="ECO:0000313" key="5">
    <source>
        <dbReference type="EMBL" id="CAL4786482.1"/>
    </source>
</evidence>